<feature type="transmembrane region" description="Helical" evidence="1">
    <location>
        <begin position="6"/>
        <end position="31"/>
    </location>
</feature>
<feature type="transmembrane region" description="Helical" evidence="1">
    <location>
        <begin position="43"/>
        <end position="66"/>
    </location>
</feature>
<sequence length="104" mass="11385">MDQSEHLHLIYIILAAALATFLTRIGGYVMMMQMTRIPPRMEAALNAVPAAVLSTLVAPAFVYGGWDVAASMLVAFFVGLRFSSLWMLLAGWLVVMAIRHFAGL</sequence>
<name>A0A657LLQ4_9HYPH</name>
<dbReference type="InterPro" id="IPR008407">
    <property type="entry name" value="Brnchd-chn_aa_trnsp_AzlD"/>
</dbReference>
<evidence type="ECO:0000313" key="2">
    <source>
        <dbReference type="EMBL" id="OJF91464.1"/>
    </source>
</evidence>
<dbReference type="Proteomes" id="UP000182661">
    <property type="component" value="Unassembled WGS sequence"/>
</dbReference>
<dbReference type="OrthoDB" id="8400318at2"/>
<proteinExistence type="predicted"/>
<accession>A0A657LLQ4</accession>
<keyword evidence="1" id="KW-0812">Transmembrane</keyword>
<gene>
    <name evidence="2" type="ORF">AX760_23395</name>
</gene>
<comment type="caution">
    <text evidence="2">The sequence shown here is derived from an EMBL/GenBank/DDBJ whole genome shotgun (WGS) entry which is preliminary data.</text>
</comment>
<evidence type="ECO:0008006" key="4">
    <source>
        <dbReference type="Google" id="ProtNLM"/>
    </source>
</evidence>
<reference evidence="2 3" key="1">
    <citation type="submission" date="2016-02" db="EMBL/GenBank/DDBJ databases">
        <title>Genome sequencing of a beta-galactosidase producing bacteria Rhizobium sp. 59.</title>
        <authorList>
            <person name="Wang D."/>
            <person name="Kot W."/>
            <person name="Qin Y."/>
            <person name="Hansen L."/>
            <person name="Naqvi K."/>
            <person name="Rensing C."/>
        </authorList>
    </citation>
    <scope>NUCLEOTIDE SEQUENCE [LARGE SCALE GENOMIC DNA]</scope>
    <source>
        <strain evidence="2 3">59</strain>
    </source>
</reference>
<keyword evidence="1" id="KW-0472">Membrane</keyword>
<keyword evidence="3" id="KW-1185">Reference proteome</keyword>
<protein>
    <recommendedName>
        <fullName evidence="4">Branched-chain amino acid transport</fullName>
    </recommendedName>
</protein>
<evidence type="ECO:0000256" key="1">
    <source>
        <dbReference type="SAM" id="Phobius"/>
    </source>
</evidence>
<dbReference type="RefSeq" id="WP_071835197.1">
    <property type="nucleotide sequence ID" value="NZ_LSRP01000126.1"/>
</dbReference>
<dbReference type="EMBL" id="LSRP01000126">
    <property type="protein sequence ID" value="OJF91464.1"/>
    <property type="molecule type" value="Genomic_DNA"/>
</dbReference>
<organism evidence="2 3">
    <name type="scientific">Pararhizobium antarcticum</name>
    <dbReference type="NCBI Taxonomy" id="1798805"/>
    <lineage>
        <taxon>Bacteria</taxon>
        <taxon>Pseudomonadati</taxon>
        <taxon>Pseudomonadota</taxon>
        <taxon>Alphaproteobacteria</taxon>
        <taxon>Hyphomicrobiales</taxon>
        <taxon>Rhizobiaceae</taxon>
        <taxon>Rhizobium/Agrobacterium group</taxon>
        <taxon>Pararhizobium</taxon>
    </lineage>
</organism>
<dbReference type="AlphaFoldDB" id="A0A657LLQ4"/>
<keyword evidence="1" id="KW-1133">Transmembrane helix</keyword>
<feature type="transmembrane region" description="Helical" evidence="1">
    <location>
        <begin position="72"/>
        <end position="98"/>
    </location>
</feature>
<dbReference type="Pfam" id="PF05437">
    <property type="entry name" value="AzlD"/>
    <property type="match status" value="1"/>
</dbReference>
<evidence type="ECO:0000313" key="3">
    <source>
        <dbReference type="Proteomes" id="UP000182661"/>
    </source>
</evidence>